<evidence type="ECO:0000256" key="1">
    <source>
        <dbReference type="SAM" id="MobiDB-lite"/>
    </source>
</evidence>
<dbReference type="Proteomes" id="UP000077255">
    <property type="component" value="Chromosome"/>
</dbReference>
<proteinExistence type="predicted"/>
<feature type="region of interest" description="Disordered" evidence="1">
    <location>
        <begin position="200"/>
        <end position="234"/>
    </location>
</feature>
<sequence length="289" mass="29997">MTTPLPPDPTHDDDLPGEAELRALYGRLPPSEPAPALDAAIRRAAAQAVDADTGLTHPRRRPRWPIALGTAATVVLAAGLAWRMRETPTPQPAAPASVVTAAADAARLDEADRATEAGAKAPRMRAATVGKERVSASPAPAGEAKQSASASPPPSLVSAHPAMQRQIPAAADRVAPTPALRAKADSSAVERPMAVPLAVPMAPAPPPPAPPAPPEPMAPTQFAEPAPALAPTFAPAQNAMTPAAELEAIRGLYAKGATVEADKRLRAFHDSHPDWPLPDDLRRHLDRTP</sequence>
<accession>A0A160MYH5</accession>
<protein>
    <submittedName>
        <fullName evidence="2">Uncharacterized protein</fullName>
    </submittedName>
</protein>
<evidence type="ECO:0000313" key="2">
    <source>
        <dbReference type="EMBL" id="AND68310.1"/>
    </source>
</evidence>
<keyword evidence="3" id="KW-1185">Reference proteome</keyword>
<feature type="compositionally biased region" description="Pro residues" evidence="1">
    <location>
        <begin position="202"/>
        <end position="217"/>
    </location>
</feature>
<dbReference type="RefSeq" id="WP_063670731.1">
    <property type="nucleotide sequence ID" value="NZ_CP014841.1"/>
</dbReference>
<gene>
    <name evidence="2" type="ORF">ATSB10_08560</name>
</gene>
<feature type="region of interest" description="Disordered" evidence="1">
    <location>
        <begin position="267"/>
        <end position="289"/>
    </location>
</feature>
<dbReference type="PATRIC" id="fig|445710.3.peg.853"/>
<evidence type="ECO:0000313" key="3">
    <source>
        <dbReference type="Proteomes" id="UP000077255"/>
    </source>
</evidence>
<organism evidence="2 3">
    <name type="scientific">Dyella thiooxydans</name>
    <dbReference type="NCBI Taxonomy" id="445710"/>
    <lineage>
        <taxon>Bacteria</taxon>
        <taxon>Pseudomonadati</taxon>
        <taxon>Pseudomonadota</taxon>
        <taxon>Gammaproteobacteria</taxon>
        <taxon>Lysobacterales</taxon>
        <taxon>Rhodanobacteraceae</taxon>
        <taxon>Dyella</taxon>
    </lineage>
</organism>
<dbReference type="EMBL" id="CP014841">
    <property type="protein sequence ID" value="AND68310.1"/>
    <property type="molecule type" value="Genomic_DNA"/>
</dbReference>
<reference evidence="2 3" key="1">
    <citation type="submission" date="2016-02" db="EMBL/GenBank/DDBJ databases">
        <title>Complete genome sequencing and analysis of ATSB10, Dyella thiooxydans isolated from rhizosphere soil of sunflower (Helianthus annuus L.).</title>
        <authorList>
            <person name="Lee Y."/>
            <person name="Hwangbo K."/>
            <person name="Chung H."/>
            <person name="Yoo J."/>
            <person name="Kim K.Y."/>
            <person name="Sa T.M."/>
            <person name="Um Y."/>
            <person name="Madhaiyan M."/>
        </authorList>
    </citation>
    <scope>NUCLEOTIDE SEQUENCE [LARGE SCALE GENOMIC DNA]</scope>
    <source>
        <strain evidence="2 3">ATSB10</strain>
    </source>
</reference>
<feature type="compositionally biased region" description="Low complexity" evidence="1">
    <location>
        <begin position="223"/>
        <end position="234"/>
    </location>
</feature>
<dbReference type="STRING" id="445710.ATSB10_08560"/>
<dbReference type="AlphaFoldDB" id="A0A160MYH5"/>
<dbReference type="KEGG" id="dtx:ATSB10_08560"/>
<dbReference type="OrthoDB" id="5954551at2"/>
<name>A0A160MYH5_9GAMM</name>
<feature type="region of interest" description="Disordered" evidence="1">
    <location>
        <begin position="112"/>
        <end position="160"/>
    </location>
</feature>